<reference evidence="7" key="1">
    <citation type="submission" date="2016-04" db="EMBL/GenBank/DDBJ databases">
        <authorList>
            <person name="Evans L.H."/>
            <person name="Alamgir A."/>
            <person name="Owens N."/>
            <person name="Weber N.D."/>
            <person name="Virtaneva K."/>
            <person name="Barbian K."/>
            <person name="Babar A."/>
            <person name="Rosenke K."/>
        </authorList>
    </citation>
    <scope>NUCLEOTIDE SEQUENCE</scope>
    <source>
        <strain evidence="7">86</strain>
    </source>
</reference>
<feature type="transmembrane region" description="Helical" evidence="6">
    <location>
        <begin position="138"/>
        <end position="159"/>
    </location>
</feature>
<keyword evidence="4 6" id="KW-1133">Transmembrane helix</keyword>
<name>A0A212K5Q0_9FIRM</name>
<accession>A0A212K5Q0</accession>
<evidence type="ECO:0000256" key="1">
    <source>
        <dbReference type="ARBA" id="ARBA00004651"/>
    </source>
</evidence>
<evidence type="ECO:0000256" key="3">
    <source>
        <dbReference type="ARBA" id="ARBA00022692"/>
    </source>
</evidence>
<dbReference type="EMBL" id="FLUN01000001">
    <property type="protein sequence ID" value="SBW06986.1"/>
    <property type="molecule type" value="Genomic_DNA"/>
</dbReference>
<gene>
    <name evidence="7" type="ORF">KL86CLO1_12240</name>
</gene>
<keyword evidence="2" id="KW-1003">Cell membrane</keyword>
<feature type="transmembrane region" description="Helical" evidence="6">
    <location>
        <begin position="189"/>
        <end position="207"/>
    </location>
</feature>
<proteinExistence type="predicted"/>
<feature type="transmembrane region" description="Helical" evidence="6">
    <location>
        <begin position="90"/>
        <end position="118"/>
    </location>
</feature>
<feature type="transmembrane region" description="Helical" evidence="6">
    <location>
        <begin position="213"/>
        <end position="236"/>
    </location>
</feature>
<evidence type="ECO:0000256" key="4">
    <source>
        <dbReference type="ARBA" id="ARBA00022989"/>
    </source>
</evidence>
<feature type="transmembrane region" description="Helical" evidence="6">
    <location>
        <begin position="15"/>
        <end position="32"/>
    </location>
</feature>
<evidence type="ECO:0000256" key="2">
    <source>
        <dbReference type="ARBA" id="ARBA00022475"/>
    </source>
</evidence>
<keyword evidence="5 6" id="KW-0472">Membrane</keyword>
<dbReference type="AlphaFoldDB" id="A0A212K5Q0"/>
<protein>
    <submittedName>
        <fullName evidence="7">Branched-chain amino acid ABC transporter, permease protein</fullName>
    </submittedName>
</protein>
<dbReference type="CDD" id="cd06574">
    <property type="entry name" value="TM_PBP1_branched-chain-AA_like"/>
    <property type="match status" value="1"/>
</dbReference>
<dbReference type="InterPro" id="IPR001851">
    <property type="entry name" value="ABC_transp_permease"/>
</dbReference>
<evidence type="ECO:0000313" key="7">
    <source>
        <dbReference type="EMBL" id="SBW06986.1"/>
    </source>
</evidence>
<dbReference type="PANTHER" id="PTHR32196:SF69">
    <property type="entry name" value="BRANCHED-CHAIN AMINO ACID TRANSPORT SYSTEM, PERMEASE PROTEIN"/>
    <property type="match status" value="1"/>
</dbReference>
<organism evidence="7">
    <name type="scientific">uncultured Eubacteriales bacterium</name>
    <dbReference type="NCBI Taxonomy" id="172733"/>
    <lineage>
        <taxon>Bacteria</taxon>
        <taxon>Bacillati</taxon>
        <taxon>Bacillota</taxon>
        <taxon>Clostridia</taxon>
        <taxon>Eubacteriales</taxon>
        <taxon>environmental samples</taxon>
    </lineage>
</organism>
<dbReference type="PANTHER" id="PTHR32196">
    <property type="entry name" value="ABC TRANSPORTER PERMEASE PROTEIN YPHD-RELATED-RELATED"/>
    <property type="match status" value="1"/>
</dbReference>
<dbReference type="GO" id="GO:0022857">
    <property type="term" value="F:transmembrane transporter activity"/>
    <property type="evidence" value="ECO:0007669"/>
    <property type="project" value="InterPro"/>
</dbReference>
<comment type="subcellular location">
    <subcellularLocation>
        <location evidence="1">Cell membrane</location>
        <topology evidence="1">Multi-pass membrane protein</topology>
    </subcellularLocation>
</comment>
<sequence length="298" mass="31407">MDIILGLVKSVLEESFIYGIMVMGVYITYKILDFPDLSVDGTFPLGACATAALITAGVNPWLACVLVFLLGMLAGAFTGVLHVKLKVADLLSGIITMTALWSVNLFILGGSAILQFYNKPTIFTSGPVALLPEGIYKYRVLLVTFLFVIAVKLLLDWFLKTKSGLLLRAAGDNAQYVTALARDQGRMKILGLAIGNGCTALAGAVFAQQAESASVSIGTGMVVQALAAVIIGTSVLGRLRRVGTTTKALAGTVIYKAILLIAMLYLPPNALKLAMAALFVAALLSDRLGRKKGGVLHA</sequence>
<dbReference type="Pfam" id="PF02653">
    <property type="entry name" value="BPD_transp_2"/>
    <property type="match status" value="1"/>
</dbReference>
<keyword evidence="3 6" id="KW-0812">Transmembrane</keyword>
<dbReference type="GO" id="GO:0005886">
    <property type="term" value="C:plasma membrane"/>
    <property type="evidence" value="ECO:0007669"/>
    <property type="project" value="UniProtKB-SubCell"/>
</dbReference>
<evidence type="ECO:0000256" key="5">
    <source>
        <dbReference type="ARBA" id="ARBA00023136"/>
    </source>
</evidence>
<feature type="transmembrane region" description="Helical" evidence="6">
    <location>
        <begin position="60"/>
        <end position="83"/>
    </location>
</feature>
<evidence type="ECO:0000256" key="6">
    <source>
        <dbReference type="SAM" id="Phobius"/>
    </source>
</evidence>